<keyword evidence="5" id="KW-1185">Reference proteome</keyword>
<dbReference type="PANTHER" id="PTHR44227">
    <property type="match status" value="1"/>
</dbReference>
<evidence type="ECO:0000256" key="2">
    <source>
        <dbReference type="ARBA" id="ARBA00022803"/>
    </source>
</evidence>
<dbReference type="InterPro" id="IPR011990">
    <property type="entry name" value="TPR-like_helical_dom_sf"/>
</dbReference>
<dbReference type="Pfam" id="PF13432">
    <property type="entry name" value="TPR_16"/>
    <property type="match status" value="2"/>
</dbReference>
<organism evidence="4 5">
    <name type="scientific">Roseibium porphyridii</name>
    <dbReference type="NCBI Taxonomy" id="2866279"/>
    <lineage>
        <taxon>Bacteria</taxon>
        <taxon>Pseudomonadati</taxon>
        <taxon>Pseudomonadota</taxon>
        <taxon>Alphaproteobacteria</taxon>
        <taxon>Hyphomicrobiales</taxon>
        <taxon>Stappiaceae</taxon>
        <taxon>Roseibium</taxon>
    </lineage>
</organism>
<dbReference type="Proteomes" id="UP001209803">
    <property type="component" value="Chromosome"/>
</dbReference>
<keyword evidence="2" id="KW-0802">TPR repeat</keyword>
<dbReference type="Pfam" id="PF08242">
    <property type="entry name" value="Methyltransf_12"/>
    <property type="match status" value="1"/>
</dbReference>
<name>A0ABY8FA02_9HYPH</name>
<dbReference type="PANTHER" id="PTHR44227:SF3">
    <property type="entry name" value="PROTEIN O-MANNOSYL-TRANSFERASE TMTC4"/>
    <property type="match status" value="1"/>
</dbReference>
<evidence type="ECO:0000259" key="3">
    <source>
        <dbReference type="Pfam" id="PF08242"/>
    </source>
</evidence>
<dbReference type="CDD" id="cd02440">
    <property type="entry name" value="AdoMet_MTases"/>
    <property type="match status" value="1"/>
</dbReference>
<dbReference type="Gene3D" id="1.25.40.10">
    <property type="entry name" value="Tetratricopeptide repeat domain"/>
    <property type="match status" value="2"/>
</dbReference>
<reference evidence="4 5" key="1">
    <citation type="submission" date="2023-03" db="EMBL/GenBank/DDBJ databases">
        <title>Roseibium porphyridii sp. nov. and Roseibium rhodosorbium sp. nov. isolated from marine algae, Porphyridium cruentum and Rhodosorus marinus, respectively.</title>
        <authorList>
            <person name="Lee M.W."/>
            <person name="Choi B.J."/>
            <person name="Lee J.K."/>
            <person name="Choi D.G."/>
            <person name="Baek J.H."/>
            <person name="Bayburt H."/>
            <person name="Kim J.M."/>
            <person name="Han D.M."/>
            <person name="Kim K.H."/>
            <person name="Jeon C.O."/>
        </authorList>
    </citation>
    <scope>NUCLEOTIDE SEQUENCE [LARGE SCALE GENOMIC DNA]</scope>
    <source>
        <strain evidence="4 5">KMA01</strain>
    </source>
</reference>
<dbReference type="SUPFAM" id="SSF53335">
    <property type="entry name" value="S-adenosyl-L-methionine-dependent methyltransferases"/>
    <property type="match status" value="1"/>
</dbReference>
<dbReference type="InterPro" id="IPR052346">
    <property type="entry name" value="O-mannosyl-transferase_TMTC"/>
</dbReference>
<dbReference type="Gene3D" id="3.40.50.150">
    <property type="entry name" value="Vaccinia Virus protein VP39"/>
    <property type="match status" value="1"/>
</dbReference>
<evidence type="ECO:0000313" key="5">
    <source>
        <dbReference type="Proteomes" id="UP001209803"/>
    </source>
</evidence>
<dbReference type="GO" id="GO:0008168">
    <property type="term" value="F:methyltransferase activity"/>
    <property type="evidence" value="ECO:0007669"/>
    <property type="project" value="UniProtKB-KW"/>
</dbReference>
<keyword evidence="4" id="KW-0808">Transferase</keyword>
<dbReference type="Pfam" id="PF13181">
    <property type="entry name" value="TPR_8"/>
    <property type="match status" value="1"/>
</dbReference>
<dbReference type="SUPFAM" id="SSF48452">
    <property type="entry name" value="TPR-like"/>
    <property type="match status" value="1"/>
</dbReference>
<proteinExistence type="predicted"/>
<dbReference type="EMBL" id="CP120863">
    <property type="protein sequence ID" value="WFE92234.1"/>
    <property type="molecule type" value="Genomic_DNA"/>
</dbReference>
<sequence>MDIEERFAEGLEAHRQGNGEAALAAYKDVLAANPDHPDGLHYLGLLLFKKDDPEDALSLIRHSLHINENNAFARNNLGNILKLIGRREEAFAEYILAVELDSDQKDAWHNLGILAGEAGRNDELLRRLADLKDRYPNKGDAWRIYGLAAGRAGKLDEAAEALDTGLTLGVETPFHAVRAVRFLHELGHGDRATEHLEKLVDQNPDDTSLKFHLAAARGEKLAQVPEDYVKSHFDSFSDSFDEVLEILEYNTPQRVANAVKLLAERSGAPFPDVADLGCGTGLCGPLIRDVSGRLTGVDLSPGMLQKAAQRNAYDFLVEGELIAFLNADLPTHFDLCVCVDTLCYLGDLTPFFEALDKALKPGGVLVASVEMLETDKEAFQLNASGRYAHNSDHIRRTVETVGLRYGPEETSVLRKEFGKGVEGLVFHVFKDP</sequence>
<dbReference type="GO" id="GO:0032259">
    <property type="term" value="P:methylation"/>
    <property type="evidence" value="ECO:0007669"/>
    <property type="project" value="UniProtKB-KW"/>
</dbReference>
<keyword evidence="4" id="KW-0489">Methyltransferase</keyword>
<gene>
    <name evidence="4" type="ORF">K1718_12980</name>
</gene>
<dbReference type="SMART" id="SM00028">
    <property type="entry name" value="TPR"/>
    <property type="match status" value="4"/>
</dbReference>
<evidence type="ECO:0000313" key="4">
    <source>
        <dbReference type="EMBL" id="WFE92234.1"/>
    </source>
</evidence>
<dbReference type="RefSeq" id="WP_265682354.1">
    <property type="nucleotide sequence ID" value="NZ_CP120863.1"/>
</dbReference>
<keyword evidence="1" id="KW-0677">Repeat</keyword>
<dbReference type="InterPro" id="IPR013217">
    <property type="entry name" value="Methyltransf_12"/>
</dbReference>
<dbReference type="InterPro" id="IPR019734">
    <property type="entry name" value="TPR_rpt"/>
</dbReference>
<evidence type="ECO:0000256" key="1">
    <source>
        <dbReference type="ARBA" id="ARBA00022737"/>
    </source>
</evidence>
<protein>
    <submittedName>
        <fullName evidence="4">Methyltransferase</fullName>
    </submittedName>
</protein>
<dbReference type="InterPro" id="IPR029063">
    <property type="entry name" value="SAM-dependent_MTases_sf"/>
</dbReference>
<feature type="domain" description="Methyltransferase type 12" evidence="3">
    <location>
        <begin position="275"/>
        <end position="365"/>
    </location>
</feature>
<accession>A0ABY8FA02</accession>